<keyword evidence="12" id="KW-1278">Translocase</keyword>
<keyword evidence="10" id="KW-0001">2Fe-2S</keyword>
<sequence length="216" mass="22340">MSTVKKTKSTAKKPAVKKPAAAPAASVATKAAAGAQNHDGAEGSGVRRRDFIHVAAVSFAGVGAAAVAMPLVSQMSASADVLALASIEVDVAAIQPGQSIKTSWRKQPVFIRNLTPAEIEEANKVDVGSLRDPQTLAERTKPGKENWLITLGVCTHLGCVPLGAAAGEVKGEYGGYFCPCHGSHYDTAARIRKGPAPLNLAVPEFAFISDTVVKIG</sequence>
<keyword evidence="7 20" id="KW-0813">Transport</keyword>
<evidence type="ECO:0000256" key="18">
    <source>
        <dbReference type="ARBA" id="ARBA00023157"/>
    </source>
</evidence>
<evidence type="ECO:0000256" key="12">
    <source>
        <dbReference type="ARBA" id="ARBA00022967"/>
    </source>
</evidence>
<comment type="subcellular location">
    <subcellularLocation>
        <location evidence="2">Cell membrane</location>
        <topology evidence="2">Single-pass membrane protein</topology>
    </subcellularLocation>
</comment>
<proteinExistence type="inferred from homology"/>
<evidence type="ECO:0000256" key="1">
    <source>
        <dbReference type="ARBA" id="ARBA00002444"/>
    </source>
</evidence>
<dbReference type="PANTHER" id="PTHR10134">
    <property type="entry name" value="CYTOCHROME B-C1 COMPLEX SUBUNIT RIESKE, MITOCHONDRIAL"/>
    <property type="match status" value="1"/>
</dbReference>
<comment type="similarity">
    <text evidence="3">Belongs to the Rieske iron-sulfur protein family.</text>
</comment>
<keyword evidence="17 20" id="KW-0472">Membrane</keyword>
<dbReference type="GO" id="GO:0008121">
    <property type="term" value="F:quinol-cytochrome-c reductase activity"/>
    <property type="evidence" value="ECO:0007669"/>
    <property type="project" value="UniProtKB-EC"/>
</dbReference>
<keyword evidence="25" id="KW-1185">Reference proteome</keyword>
<dbReference type="EC" id="7.1.1.8" evidence="5 20"/>
<evidence type="ECO:0000313" key="25">
    <source>
        <dbReference type="Proteomes" id="UP000581447"/>
    </source>
</evidence>
<evidence type="ECO:0000256" key="17">
    <source>
        <dbReference type="ARBA" id="ARBA00023136"/>
    </source>
</evidence>
<dbReference type="EMBL" id="JACIEA010000001">
    <property type="protein sequence ID" value="MBB3943181.1"/>
    <property type="molecule type" value="Genomic_DNA"/>
</dbReference>
<name>A0A840AZV5_9SPHN</name>
<feature type="domain" description="Rieske" evidence="23">
    <location>
        <begin position="112"/>
        <end position="214"/>
    </location>
</feature>
<keyword evidence="15" id="KW-0408">Iron</keyword>
<evidence type="ECO:0000256" key="3">
    <source>
        <dbReference type="ARBA" id="ARBA00010651"/>
    </source>
</evidence>
<feature type="transmembrane region" description="Helical" evidence="20">
    <location>
        <begin position="51"/>
        <end position="72"/>
    </location>
</feature>
<evidence type="ECO:0000256" key="5">
    <source>
        <dbReference type="ARBA" id="ARBA00012951"/>
    </source>
</evidence>
<keyword evidence="14 20" id="KW-1133">Transmembrane helix</keyword>
<dbReference type="SUPFAM" id="SSF50022">
    <property type="entry name" value="ISP domain"/>
    <property type="match status" value="1"/>
</dbReference>
<feature type="region of interest" description="Disordered" evidence="22">
    <location>
        <begin position="1"/>
        <end position="23"/>
    </location>
</feature>
<dbReference type="GO" id="GO:0005886">
    <property type="term" value="C:plasma membrane"/>
    <property type="evidence" value="ECO:0007669"/>
    <property type="project" value="UniProtKB-SubCell"/>
</dbReference>
<dbReference type="PROSITE" id="PS51296">
    <property type="entry name" value="RIESKE"/>
    <property type="match status" value="1"/>
</dbReference>
<protein>
    <recommendedName>
        <fullName evidence="6 20">Ubiquinol-cytochrome c reductase iron-sulfur subunit</fullName>
        <ecNumber evidence="5 20">7.1.1.8</ecNumber>
    </recommendedName>
</protein>
<organism evidence="24 25">
    <name type="scientific">Sphingorhabdus rigui</name>
    <dbReference type="NCBI Taxonomy" id="1282858"/>
    <lineage>
        <taxon>Bacteria</taxon>
        <taxon>Pseudomonadati</taxon>
        <taxon>Pseudomonadota</taxon>
        <taxon>Alphaproteobacteria</taxon>
        <taxon>Sphingomonadales</taxon>
        <taxon>Sphingomonadaceae</taxon>
        <taxon>Sphingorhabdus</taxon>
    </lineage>
</organism>
<evidence type="ECO:0000256" key="8">
    <source>
        <dbReference type="ARBA" id="ARBA00022475"/>
    </source>
</evidence>
<keyword evidence="11" id="KW-0479">Metal-binding</keyword>
<keyword evidence="16" id="KW-0411">Iron-sulfur</keyword>
<keyword evidence="18" id="KW-1015">Disulfide bond</keyword>
<comment type="caution">
    <text evidence="24">The sequence shown here is derived from an EMBL/GenBank/DDBJ whole genome shotgun (WGS) entry which is preliminary data.</text>
</comment>
<evidence type="ECO:0000256" key="13">
    <source>
        <dbReference type="ARBA" id="ARBA00022982"/>
    </source>
</evidence>
<evidence type="ECO:0000256" key="4">
    <source>
        <dbReference type="ARBA" id="ARBA00011649"/>
    </source>
</evidence>
<evidence type="ECO:0000256" key="6">
    <source>
        <dbReference type="ARBA" id="ARBA00019816"/>
    </source>
</evidence>
<dbReference type="InterPro" id="IPR006311">
    <property type="entry name" value="TAT_signal"/>
</dbReference>
<comment type="catalytic activity">
    <reaction evidence="19 20">
        <text>a quinol + 2 Fe(III)-[cytochrome c](out) = a quinone + 2 Fe(II)-[cytochrome c](out) + 2 H(+)(out)</text>
        <dbReference type="Rhea" id="RHEA:11484"/>
        <dbReference type="Rhea" id="RHEA-COMP:10350"/>
        <dbReference type="Rhea" id="RHEA-COMP:14399"/>
        <dbReference type="ChEBI" id="CHEBI:15378"/>
        <dbReference type="ChEBI" id="CHEBI:24646"/>
        <dbReference type="ChEBI" id="CHEBI:29033"/>
        <dbReference type="ChEBI" id="CHEBI:29034"/>
        <dbReference type="ChEBI" id="CHEBI:132124"/>
        <dbReference type="EC" id="7.1.1.8"/>
    </reaction>
</comment>
<dbReference type="AlphaFoldDB" id="A0A840AZV5"/>
<evidence type="ECO:0000256" key="22">
    <source>
        <dbReference type="SAM" id="MobiDB-lite"/>
    </source>
</evidence>
<dbReference type="InterPro" id="IPR017941">
    <property type="entry name" value="Rieske_2Fe-2S"/>
</dbReference>
<evidence type="ECO:0000256" key="11">
    <source>
        <dbReference type="ARBA" id="ARBA00022723"/>
    </source>
</evidence>
<evidence type="ECO:0000256" key="10">
    <source>
        <dbReference type="ARBA" id="ARBA00022714"/>
    </source>
</evidence>
<dbReference type="Pfam" id="PF10399">
    <property type="entry name" value="UCR_Fe-S_N"/>
    <property type="match status" value="1"/>
</dbReference>
<evidence type="ECO:0000256" key="19">
    <source>
        <dbReference type="ARBA" id="ARBA00029351"/>
    </source>
</evidence>
<dbReference type="GO" id="GO:0051537">
    <property type="term" value="F:2 iron, 2 sulfur cluster binding"/>
    <property type="evidence" value="ECO:0007669"/>
    <property type="project" value="UniProtKB-KW"/>
</dbReference>
<dbReference type="Gene3D" id="2.102.10.10">
    <property type="entry name" value="Rieske [2Fe-2S] iron-sulphur domain"/>
    <property type="match status" value="1"/>
</dbReference>
<dbReference type="InterPro" id="IPR006317">
    <property type="entry name" value="Ubiquinol_cyt_c_Rdtase_Fe-S-su"/>
</dbReference>
<comment type="cofactor">
    <cofactor evidence="20">
        <name>[2Fe-2S] cluster</name>
        <dbReference type="ChEBI" id="CHEBI:190135"/>
    </cofactor>
    <text evidence="20">Binds 1 [2Fe-2S] cluster per subunit.</text>
</comment>
<dbReference type="FunFam" id="2.102.10.10:FF:000001">
    <property type="entry name" value="Cytochrome b-c1 complex subunit Rieske, mitochondrial"/>
    <property type="match status" value="1"/>
</dbReference>
<comment type="function">
    <text evidence="1">Component of the ubiquinol-cytochrome c reductase complex (complex III or cytochrome b-c1 complex), which is a respiratory chain that generates an electrochemical potential coupled to ATP synthesis.</text>
</comment>
<evidence type="ECO:0000256" key="15">
    <source>
        <dbReference type="ARBA" id="ARBA00023004"/>
    </source>
</evidence>
<reference evidence="24 25" key="1">
    <citation type="submission" date="2020-08" db="EMBL/GenBank/DDBJ databases">
        <title>Genomic Encyclopedia of Type Strains, Phase IV (KMG-IV): sequencing the most valuable type-strain genomes for metagenomic binning, comparative biology and taxonomic classification.</title>
        <authorList>
            <person name="Goeker M."/>
        </authorList>
    </citation>
    <scope>NUCLEOTIDE SEQUENCE [LARGE SCALE GENOMIC DNA]</scope>
    <source>
        <strain evidence="24 25">DSM 29050</strain>
    </source>
</reference>
<comment type="subunit">
    <text evidence="4 21">The main subunits of complex b-c1 are: cytochrome b, cytochrome c1 and the Rieske protein.</text>
</comment>
<evidence type="ECO:0000313" key="24">
    <source>
        <dbReference type="EMBL" id="MBB3943181.1"/>
    </source>
</evidence>
<dbReference type="PROSITE" id="PS51318">
    <property type="entry name" value="TAT"/>
    <property type="match status" value="1"/>
</dbReference>
<keyword evidence="8" id="KW-1003">Cell membrane</keyword>
<dbReference type="CDD" id="cd03470">
    <property type="entry name" value="Rieske_cytochrome_bc1"/>
    <property type="match status" value="1"/>
</dbReference>
<keyword evidence="9 20" id="KW-0812">Transmembrane</keyword>
<dbReference type="Gene3D" id="1.20.5.510">
    <property type="entry name" value="Single helix bin"/>
    <property type="match status" value="1"/>
</dbReference>
<evidence type="ECO:0000256" key="2">
    <source>
        <dbReference type="ARBA" id="ARBA00004162"/>
    </source>
</evidence>
<comment type="miscellaneous">
    <text evidence="20">The Rieske protein is a high potential 2Fe-2S protein.</text>
</comment>
<evidence type="ECO:0000256" key="16">
    <source>
        <dbReference type="ARBA" id="ARBA00023014"/>
    </source>
</evidence>
<evidence type="ECO:0000256" key="9">
    <source>
        <dbReference type="ARBA" id="ARBA00022692"/>
    </source>
</evidence>
<dbReference type="InterPro" id="IPR005805">
    <property type="entry name" value="Rieske_Fe-S_prot_C"/>
</dbReference>
<evidence type="ECO:0000256" key="21">
    <source>
        <dbReference type="RuleBase" id="RU004497"/>
    </source>
</evidence>
<dbReference type="Proteomes" id="UP000581447">
    <property type="component" value="Unassembled WGS sequence"/>
</dbReference>
<dbReference type="InterPro" id="IPR036922">
    <property type="entry name" value="Rieske_2Fe-2S_sf"/>
</dbReference>
<dbReference type="PRINTS" id="PR00162">
    <property type="entry name" value="RIESKE"/>
</dbReference>
<evidence type="ECO:0000259" key="23">
    <source>
        <dbReference type="PROSITE" id="PS51296"/>
    </source>
</evidence>
<dbReference type="Pfam" id="PF00355">
    <property type="entry name" value="Rieske"/>
    <property type="match status" value="1"/>
</dbReference>
<dbReference type="NCBIfam" id="TIGR01416">
    <property type="entry name" value="Rieske_proteo"/>
    <property type="match status" value="1"/>
</dbReference>
<evidence type="ECO:0000256" key="14">
    <source>
        <dbReference type="ARBA" id="ARBA00022989"/>
    </source>
</evidence>
<dbReference type="GO" id="GO:0046872">
    <property type="term" value="F:metal ion binding"/>
    <property type="evidence" value="ECO:0007669"/>
    <property type="project" value="UniProtKB-KW"/>
</dbReference>
<dbReference type="InterPro" id="IPR019470">
    <property type="entry name" value="Ubiq_cytC_Rdtase_Fe-S_su_TAT"/>
</dbReference>
<evidence type="ECO:0000256" key="20">
    <source>
        <dbReference type="RuleBase" id="RU004494"/>
    </source>
</evidence>
<keyword evidence="13 20" id="KW-0249">Electron transport</keyword>
<evidence type="ECO:0000256" key="7">
    <source>
        <dbReference type="ARBA" id="ARBA00022448"/>
    </source>
</evidence>
<dbReference type="InterPro" id="IPR014349">
    <property type="entry name" value="Rieske_Fe-S_prot"/>
</dbReference>
<dbReference type="RefSeq" id="WP_183941391.1">
    <property type="nucleotide sequence ID" value="NZ_BAABBG010000002.1"/>
</dbReference>
<accession>A0A840AZV5</accession>
<gene>
    <name evidence="24" type="ORF">GGR91_001403</name>
</gene>
<feature type="compositionally biased region" description="Basic residues" evidence="22">
    <location>
        <begin position="1"/>
        <end position="16"/>
    </location>
</feature>